<sequence length="148" mass="16126">MSEIPHDDAPVQHPSGLPLAHWLTLTEGLIAARVAESLEEHGLTRVQWQLLNTLTVAPQSRAELEAGFEEEQRGAVPGQMEELVESHWVTVEGDLYTLTATGRTAGARVGEAVEALRAEATADVPRDQIDDAVRVLRRIARNLGHPDA</sequence>
<name>A0AAP3AHP4_MICLU</name>
<dbReference type="EMBL" id="JALXKZ020000019">
    <property type="protein sequence ID" value="MCV7629354.1"/>
    <property type="molecule type" value="Genomic_DNA"/>
</dbReference>
<evidence type="ECO:0000313" key="2">
    <source>
        <dbReference type="Proteomes" id="UP001205867"/>
    </source>
</evidence>
<dbReference type="InterPro" id="IPR036388">
    <property type="entry name" value="WH-like_DNA-bd_sf"/>
</dbReference>
<dbReference type="InterPro" id="IPR036390">
    <property type="entry name" value="WH_DNA-bd_sf"/>
</dbReference>
<proteinExistence type="predicted"/>
<dbReference type="SUPFAM" id="SSF46785">
    <property type="entry name" value="Winged helix' DNA-binding domain"/>
    <property type="match status" value="1"/>
</dbReference>
<accession>A0AAP3AHP4</accession>
<protein>
    <submittedName>
        <fullName evidence="1">MarR family transcriptional regulator</fullName>
    </submittedName>
</protein>
<organism evidence="1 2">
    <name type="scientific">Micrococcus luteus</name>
    <name type="common">Micrococcus lysodeikticus</name>
    <dbReference type="NCBI Taxonomy" id="1270"/>
    <lineage>
        <taxon>Bacteria</taxon>
        <taxon>Bacillati</taxon>
        <taxon>Actinomycetota</taxon>
        <taxon>Actinomycetes</taxon>
        <taxon>Micrococcales</taxon>
        <taxon>Micrococcaceae</taxon>
        <taxon>Micrococcus</taxon>
    </lineage>
</organism>
<comment type="caution">
    <text evidence="1">The sequence shown here is derived from an EMBL/GenBank/DDBJ whole genome shotgun (WGS) entry which is preliminary data.</text>
</comment>
<dbReference type="AlphaFoldDB" id="A0AAP3AHP4"/>
<gene>
    <name evidence="1" type="ORF">M3A82_008380</name>
</gene>
<dbReference type="Gene3D" id="1.10.10.10">
    <property type="entry name" value="Winged helix-like DNA-binding domain superfamily/Winged helix DNA-binding domain"/>
    <property type="match status" value="1"/>
</dbReference>
<dbReference type="Proteomes" id="UP001205867">
    <property type="component" value="Unassembled WGS sequence"/>
</dbReference>
<reference evidence="1" key="1">
    <citation type="submission" date="2023-06" db="EMBL/GenBank/DDBJ databases">
        <title>lsaBGC provides a comprehensive framework for evolutionary analysis of biosynthetic gene clusters within focal taxa.</title>
        <authorList>
            <person name="Salamzade R."/>
            <person name="Sandstrom S."/>
            <person name="Kalan L.R."/>
        </authorList>
    </citation>
    <scope>NUCLEOTIDE SEQUENCE</scope>
    <source>
        <strain evidence="1">P3-SID899</strain>
    </source>
</reference>
<evidence type="ECO:0000313" key="1">
    <source>
        <dbReference type="EMBL" id="MCV7629354.1"/>
    </source>
</evidence>